<organism evidence="8 9">
    <name type="scientific">Thiopseudomonas acetoxidans</name>
    <dbReference type="NCBI Taxonomy" id="3041622"/>
    <lineage>
        <taxon>Bacteria</taxon>
        <taxon>Pseudomonadati</taxon>
        <taxon>Pseudomonadota</taxon>
        <taxon>Gammaproteobacteria</taxon>
        <taxon>Pseudomonadales</taxon>
        <taxon>Pseudomonadaceae</taxon>
        <taxon>Thiopseudomonas</taxon>
    </lineage>
</organism>
<dbReference type="Pfam" id="PF04321">
    <property type="entry name" value="RmlD_sub_bind"/>
    <property type="match status" value="1"/>
</dbReference>
<gene>
    <name evidence="8" type="ORF">QEZ41_05800</name>
</gene>
<dbReference type="RefSeq" id="WP_289410452.1">
    <property type="nucleotide sequence ID" value="NZ_JAUCDY010000005.1"/>
</dbReference>
<protein>
    <recommendedName>
        <fullName evidence="4 6">dTDP-4-dehydrorhamnose reductase</fullName>
        <ecNumber evidence="3 6">1.1.1.133</ecNumber>
    </recommendedName>
</protein>
<evidence type="ECO:0000256" key="4">
    <source>
        <dbReference type="ARBA" id="ARBA00017099"/>
    </source>
</evidence>
<comment type="catalytic activity">
    <reaction evidence="5 6">
        <text>dTDP-beta-L-rhamnose + NADP(+) = dTDP-4-dehydro-beta-L-rhamnose + NADPH + H(+)</text>
        <dbReference type="Rhea" id="RHEA:21796"/>
        <dbReference type="ChEBI" id="CHEBI:15378"/>
        <dbReference type="ChEBI" id="CHEBI:57510"/>
        <dbReference type="ChEBI" id="CHEBI:57783"/>
        <dbReference type="ChEBI" id="CHEBI:58349"/>
        <dbReference type="ChEBI" id="CHEBI:62830"/>
        <dbReference type="EC" id="1.1.1.133"/>
    </reaction>
</comment>
<comment type="cofactor">
    <cofactor evidence="6">
        <name>Mg(2+)</name>
        <dbReference type="ChEBI" id="CHEBI:18420"/>
    </cofactor>
    <text evidence="6">Binds 1 Mg(2+) ion per monomer.</text>
</comment>
<dbReference type="Gene3D" id="3.40.50.720">
    <property type="entry name" value="NAD(P)-binding Rossmann-like Domain"/>
    <property type="match status" value="1"/>
</dbReference>
<evidence type="ECO:0000256" key="1">
    <source>
        <dbReference type="ARBA" id="ARBA00004781"/>
    </source>
</evidence>
<sequence length="298" mass="33335">MRLRLVLLGAGNALGQALIRHGAECDISFLAPRPEQGVWTPASLTELIDDVRPDVVINLAYYFDWFQLGRVVSDKFAPQEQAVQRLAQLCKHYQCVLLQPSSYRVFDGYRATAYNEQHECNPLSPRGQALLRMEQSVRAICSKHIILRFGWLLDDSLEGMLGRVLQRAQAGGTMEMADDRRGNPTPVEDAARVIIAILKQLDCTAPLWGTYQYGGQEAATTLAVAEAILYEAKAWDSSISQEVIPRPHAHFEDAAIEPQHGVLDCKKITHTFGVKPRAWRTGMAELLDSYYRKLNGAK</sequence>
<accession>A0ABT7SNM9</accession>
<keyword evidence="9" id="KW-1185">Reference proteome</keyword>
<comment type="function">
    <text evidence="6">Catalyzes the reduction of dTDP-6-deoxy-L-lyxo-4-hexulose to yield dTDP-L-rhamnose.</text>
</comment>
<name>A0ABT7SNM9_9GAMM</name>
<dbReference type="EMBL" id="JAUCDY010000005">
    <property type="protein sequence ID" value="MDM7857791.1"/>
    <property type="molecule type" value="Genomic_DNA"/>
</dbReference>
<evidence type="ECO:0000256" key="5">
    <source>
        <dbReference type="ARBA" id="ARBA00048200"/>
    </source>
</evidence>
<dbReference type="PANTHER" id="PTHR10491">
    <property type="entry name" value="DTDP-4-DEHYDRORHAMNOSE REDUCTASE"/>
    <property type="match status" value="1"/>
</dbReference>
<evidence type="ECO:0000259" key="7">
    <source>
        <dbReference type="Pfam" id="PF04321"/>
    </source>
</evidence>
<evidence type="ECO:0000256" key="2">
    <source>
        <dbReference type="ARBA" id="ARBA00010944"/>
    </source>
</evidence>
<comment type="pathway">
    <text evidence="1 6">Carbohydrate biosynthesis; dTDP-L-rhamnose biosynthesis.</text>
</comment>
<dbReference type="Gene3D" id="3.90.25.10">
    <property type="entry name" value="UDP-galactose 4-epimerase, domain 1"/>
    <property type="match status" value="1"/>
</dbReference>
<evidence type="ECO:0000313" key="9">
    <source>
        <dbReference type="Proteomes" id="UP001241056"/>
    </source>
</evidence>
<dbReference type="InterPro" id="IPR005913">
    <property type="entry name" value="dTDP_dehydrorham_reduct"/>
</dbReference>
<evidence type="ECO:0000256" key="3">
    <source>
        <dbReference type="ARBA" id="ARBA00012929"/>
    </source>
</evidence>
<dbReference type="SUPFAM" id="SSF51735">
    <property type="entry name" value="NAD(P)-binding Rossmann-fold domains"/>
    <property type="match status" value="1"/>
</dbReference>
<evidence type="ECO:0000313" key="8">
    <source>
        <dbReference type="EMBL" id="MDM7857791.1"/>
    </source>
</evidence>
<dbReference type="InterPro" id="IPR036291">
    <property type="entry name" value="NAD(P)-bd_dom_sf"/>
</dbReference>
<proteinExistence type="inferred from homology"/>
<reference evidence="8 9" key="1">
    <citation type="submission" date="2023-06" db="EMBL/GenBank/DDBJ databases">
        <title>Thiopseudomonas sp. CY1220 draft genome sequence.</title>
        <authorList>
            <person name="Zhao G."/>
            <person name="An M."/>
        </authorList>
    </citation>
    <scope>NUCLEOTIDE SEQUENCE [LARGE SCALE GENOMIC DNA]</scope>
    <source>
        <strain evidence="8 9">CY1220</strain>
    </source>
</reference>
<dbReference type="Proteomes" id="UP001241056">
    <property type="component" value="Unassembled WGS sequence"/>
</dbReference>
<feature type="domain" description="RmlD-like substrate binding" evidence="7">
    <location>
        <begin position="4"/>
        <end position="290"/>
    </location>
</feature>
<comment type="caution">
    <text evidence="8">The sequence shown here is derived from an EMBL/GenBank/DDBJ whole genome shotgun (WGS) entry which is preliminary data.</text>
</comment>
<dbReference type="EC" id="1.1.1.133" evidence="3 6"/>
<dbReference type="InterPro" id="IPR029903">
    <property type="entry name" value="RmlD-like-bd"/>
</dbReference>
<keyword evidence="6" id="KW-0560">Oxidoreductase</keyword>
<comment type="similarity">
    <text evidence="2 6">Belongs to the dTDP-4-dehydrorhamnose reductase family.</text>
</comment>
<dbReference type="PANTHER" id="PTHR10491:SF4">
    <property type="entry name" value="METHIONINE ADENOSYLTRANSFERASE 2 SUBUNIT BETA"/>
    <property type="match status" value="1"/>
</dbReference>
<evidence type="ECO:0000256" key="6">
    <source>
        <dbReference type="RuleBase" id="RU364082"/>
    </source>
</evidence>
<keyword evidence="6" id="KW-0521">NADP</keyword>